<keyword evidence="3" id="KW-0645">Protease</keyword>
<feature type="compositionally biased region" description="Low complexity" evidence="5">
    <location>
        <begin position="54"/>
        <end position="73"/>
    </location>
</feature>
<evidence type="ECO:0000256" key="3">
    <source>
        <dbReference type="ARBA" id="ARBA00022807"/>
    </source>
</evidence>
<dbReference type="STRING" id="1325735.A0A428UEV6"/>
<gene>
    <name evidence="7" type="ORF">CEP52_002230</name>
</gene>
<evidence type="ECO:0000256" key="2">
    <source>
        <dbReference type="ARBA" id="ARBA00022703"/>
    </source>
</evidence>
<dbReference type="EMBL" id="NKCK01000012">
    <property type="protein sequence ID" value="RSM12846.1"/>
    <property type="molecule type" value="Genomic_DNA"/>
</dbReference>
<dbReference type="GO" id="GO:0005737">
    <property type="term" value="C:cytoplasm"/>
    <property type="evidence" value="ECO:0007669"/>
    <property type="project" value="TreeGrafter"/>
</dbReference>
<evidence type="ECO:0000259" key="6">
    <source>
        <dbReference type="Pfam" id="PF00656"/>
    </source>
</evidence>
<dbReference type="GO" id="GO:0006508">
    <property type="term" value="P:proteolysis"/>
    <property type="evidence" value="ECO:0007669"/>
    <property type="project" value="InterPro"/>
</dbReference>
<keyword evidence="2" id="KW-0053">Apoptosis</keyword>
<proteinExistence type="inferred from homology"/>
<dbReference type="Proteomes" id="UP000287144">
    <property type="component" value="Unassembled WGS sequence"/>
</dbReference>
<accession>A0A428UEV6</accession>
<feature type="region of interest" description="Disordered" evidence="5">
    <location>
        <begin position="1"/>
        <end position="105"/>
    </location>
</feature>
<keyword evidence="8" id="KW-1185">Reference proteome</keyword>
<feature type="compositionally biased region" description="Low complexity" evidence="5">
    <location>
        <begin position="18"/>
        <end position="36"/>
    </location>
</feature>
<keyword evidence="4" id="KW-0865">Zymogen</keyword>
<comment type="caution">
    <text evidence="7">The sequence shown here is derived from an EMBL/GenBank/DDBJ whole genome shotgun (WGS) entry which is preliminary data.</text>
</comment>
<evidence type="ECO:0000313" key="8">
    <source>
        <dbReference type="Proteomes" id="UP000287144"/>
    </source>
</evidence>
<name>A0A428UEV6_9HYPO</name>
<protein>
    <submittedName>
        <fullName evidence="7">Metacaspase-1B</fullName>
    </submittedName>
</protein>
<dbReference type="InterPro" id="IPR029030">
    <property type="entry name" value="Caspase-like_dom_sf"/>
</dbReference>
<evidence type="ECO:0000313" key="7">
    <source>
        <dbReference type="EMBL" id="RSM12846.1"/>
    </source>
</evidence>
<dbReference type="PANTHER" id="PTHR48104:SF30">
    <property type="entry name" value="METACASPASE-1"/>
    <property type="match status" value="1"/>
</dbReference>
<dbReference type="Gene3D" id="3.40.50.12660">
    <property type="match status" value="2"/>
</dbReference>
<dbReference type="GO" id="GO:0006915">
    <property type="term" value="P:apoptotic process"/>
    <property type="evidence" value="ECO:0007669"/>
    <property type="project" value="UniProtKB-KW"/>
</dbReference>
<feature type="domain" description="Peptidase C14 caspase" evidence="6">
    <location>
        <begin position="118"/>
        <end position="158"/>
    </location>
</feature>
<evidence type="ECO:0000256" key="4">
    <source>
        <dbReference type="ARBA" id="ARBA00023145"/>
    </source>
</evidence>
<evidence type="ECO:0000256" key="1">
    <source>
        <dbReference type="ARBA" id="ARBA00009005"/>
    </source>
</evidence>
<evidence type="ECO:0000256" key="5">
    <source>
        <dbReference type="SAM" id="MobiDB-lite"/>
    </source>
</evidence>
<dbReference type="AlphaFoldDB" id="A0A428UEV6"/>
<organism evidence="7 8">
    <name type="scientific">Fusarium oligoseptatum</name>
    <dbReference type="NCBI Taxonomy" id="2604345"/>
    <lineage>
        <taxon>Eukaryota</taxon>
        <taxon>Fungi</taxon>
        <taxon>Dikarya</taxon>
        <taxon>Ascomycota</taxon>
        <taxon>Pezizomycotina</taxon>
        <taxon>Sordariomycetes</taxon>
        <taxon>Hypocreomycetidae</taxon>
        <taxon>Hypocreales</taxon>
        <taxon>Nectriaceae</taxon>
        <taxon>Fusarium</taxon>
        <taxon>Fusarium solani species complex</taxon>
    </lineage>
</organism>
<sequence>MSGYPGYNSGRYGPPQPQYQGNYYPQQPSYGGYPQGQPSPQPPYGYHQQPPPQQQYYQQPAPQQPQYGQYQQHPPQPNYQTRPGGGGGGPPPPPSAPQQFGHGAPNSYAFRYSNCTGRRKALLIGINYFGQRGQLRGCINDVRNMTAYLSEHFGYKREDMDARPNDSLFFHYSGHGGQTKDLDGDEDDGYDEVIYPVDFRQTGHITDDEMHRIMVRPLQSGVRLTAIFDSCHSGTALDLPYIYSTQGILKEPNLAKEAGQGLLGVISSYSQGDLGGVASNIFGFIKKAANGDDARDRALRTKTSPADVVMWSGSKDDQTSADATIASQATGAMSWAFVTALKKNPQQSYVQLLNSIRDELSTRYTQKPQLSCSHPLDTNLLFVM</sequence>
<dbReference type="Pfam" id="PF00656">
    <property type="entry name" value="Peptidase_C14"/>
    <property type="match status" value="2"/>
</dbReference>
<reference evidence="7 8" key="1">
    <citation type="submission" date="2017-06" db="EMBL/GenBank/DDBJ databases">
        <title>Comparative genomic analysis of Ambrosia Fusariam Clade fungi.</title>
        <authorList>
            <person name="Stajich J.E."/>
            <person name="Carrillo J."/>
            <person name="Kijimoto T."/>
            <person name="Eskalen A."/>
            <person name="O'Donnell K."/>
            <person name="Kasson M."/>
        </authorList>
    </citation>
    <scope>NUCLEOTIDE SEQUENCE [LARGE SCALE GENOMIC DNA]</scope>
    <source>
        <strain evidence="7 8">NRRL62579</strain>
    </source>
</reference>
<dbReference type="InterPro" id="IPR050452">
    <property type="entry name" value="Metacaspase"/>
</dbReference>
<feature type="compositionally biased region" description="Pro residues" evidence="5">
    <location>
        <begin position="37"/>
        <end position="53"/>
    </location>
</feature>
<dbReference type="PANTHER" id="PTHR48104">
    <property type="entry name" value="METACASPASE-4"/>
    <property type="match status" value="1"/>
</dbReference>
<keyword evidence="3" id="KW-0378">Hydrolase</keyword>
<comment type="similarity">
    <text evidence="1">Belongs to the peptidase C14B family.</text>
</comment>
<dbReference type="InterPro" id="IPR011600">
    <property type="entry name" value="Pept_C14_caspase"/>
</dbReference>
<dbReference type="SUPFAM" id="SSF52129">
    <property type="entry name" value="Caspase-like"/>
    <property type="match status" value="1"/>
</dbReference>
<keyword evidence="3" id="KW-0788">Thiol protease</keyword>
<feature type="domain" description="Peptidase C14 caspase" evidence="6">
    <location>
        <begin position="159"/>
        <end position="376"/>
    </location>
</feature>
<dbReference type="GO" id="GO:0004197">
    <property type="term" value="F:cysteine-type endopeptidase activity"/>
    <property type="evidence" value="ECO:0007669"/>
    <property type="project" value="InterPro"/>
</dbReference>